<dbReference type="Gene3D" id="1.10.287.1120">
    <property type="entry name" value="Bipartite methylase S protein"/>
    <property type="match status" value="1"/>
</dbReference>
<dbReference type="OrthoDB" id="667970at2"/>
<dbReference type="GO" id="GO:0003677">
    <property type="term" value="F:DNA binding"/>
    <property type="evidence" value="ECO:0007669"/>
    <property type="project" value="UniProtKB-KW"/>
</dbReference>
<evidence type="ECO:0000256" key="2">
    <source>
        <dbReference type="ARBA" id="ARBA00022747"/>
    </source>
</evidence>
<name>A0A316X2A8_9FLAO</name>
<comment type="caution">
    <text evidence="5">The sequence shown here is derived from an EMBL/GenBank/DDBJ whole genome shotgun (WGS) entry which is preliminary data.</text>
</comment>
<dbReference type="EMBL" id="PPEI02000001">
    <property type="protein sequence ID" value="PWN67439.1"/>
    <property type="molecule type" value="Genomic_DNA"/>
</dbReference>
<dbReference type="RefSeq" id="WP_109617809.1">
    <property type="nucleotide sequence ID" value="NZ_PPEI02000001.1"/>
</dbReference>
<evidence type="ECO:0000256" key="1">
    <source>
        <dbReference type="ARBA" id="ARBA00010923"/>
    </source>
</evidence>
<keyword evidence="6" id="KW-1185">Reference proteome</keyword>
<evidence type="ECO:0000256" key="3">
    <source>
        <dbReference type="ARBA" id="ARBA00023125"/>
    </source>
</evidence>
<comment type="similarity">
    <text evidence="1">Belongs to the type-I restriction system S methylase family.</text>
</comment>
<dbReference type="AlphaFoldDB" id="A0A316X2A8"/>
<evidence type="ECO:0000313" key="5">
    <source>
        <dbReference type="EMBL" id="PWN67439.1"/>
    </source>
</evidence>
<dbReference type="CDD" id="cd17246">
    <property type="entry name" value="RMtype1_S_SonII-TRD2-CR2_like"/>
    <property type="match status" value="1"/>
</dbReference>
<dbReference type="InterPro" id="IPR044946">
    <property type="entry name" value="Restrct_endonuc_typeI_TRD_sf"/>
</dbReference>
<sequence>MIKFNKISFQNDIPDTWSRIPLYELRNKKDRYGFTGGPFGSDLKSEHYTQSGVKILQLQNIGEGKFIDKGIVYTSEQKANELISCNIYPGEIILAKMAPVARCCKVPSADERYVMCSDGIRLSVDTHRFDNEFVFQALNSKYFRDEAESKSTGTTRARIGLNELKQICLSVPNSVQEQQKIAEILSTVDEKIEVVDQQITETQELKKGLIQRLLTKGIGHTEFKESSLGMIPESWDIKILKEECIKINVGFVGTCEKFYCEKNEGVLMIRTGNLSDGKIKYSNLKYVTQEFHNKNTKSKIFEGDLLIARHGSSGQAVLVPKNFEESNCLNIIIIRPKTTLNPEFLKFQFNSNVIKEQVRKKTAGSTQGVVNTKEIATLIILHPPLPEQNKIANILNSIDDKLEVLLEKKTHYQELKQGLMQQLLTGKIRVKV</sequence>
<dbReference type="InterPro" id="IPR000055">
    <property type="entry name" value="Restrct_endonuc_typeI_TRD"/>
</dbReference>
<dbReference type="REBASE" id="268271">
    <property type="entry name" value="S.Con701B08ORF2255P"/>
</dbReference>
<dbReference type="GO" id="GO:0009307">
    <property type="term" value="P:DNA restriction-modification system"/>
    <property type="evidence" value="ECO:0007669"/>
    <property type="project" value="UniProtKB-KW"/>
</dbReference>
<protein>
    <recommendedName>
        <fullName evidence="4">Type I restriction modification DNA specificity domain-containing protein</fullName>
    </recommendedName>
</protein>
<keyword evidence="3" id="KW-0238">DNA-binding</keyword>
<accession>A0A316X2A8</accession>
<gene>
    <name evidence="5" type="ORF">C1638_002250</name>
</gene>
<dbReference type="Gene3D" id="3.90.220.20">
    <property type="entry name" value="DNA methylase specificity domains"/>
    <property type="match status" value="2"/>
</dbReference>
<dbReference type="InterPro" id="IPR052021">
    <property type="entry name" value="Type-I_RS_S_subunit"/>
</dbReference>
<dbReference type="Pfam" id="PF01420">
    <property type="entry name" value="Methylase_S"/>
    <property type="match status" value="2"/>
</dbReference>
<dbReference type="PANTHER" id="PTHR30408">
    <property type="entry name" value="TYPE-1 RESTRICTION ENZYME ECOKI SPECIFICITY PROTEIN"/>
    <property type="match status" value="1"/>
</dbReference>
<feature type="domain" description="Type I restriction modification DNA specificity" evidence="4">
    <location>
        <begin position="271"/>
        <end position="403"/>
    </location>
</feature>
<organism evidence="5 6">
    <name type="scientific">Chryseobacterium oncorhynchi</name>
    <dbReference type="NCBI Taxonomy" id="741074"/>
    <lineage>
        <taxon>Bacteria</taxon>
        <taxon>Pseudomonadati</taxon>
        <taxon>Bacteroidota</taxon>
        <taxon>Flavobacteriia</taxon>
        <taxon>Flavobacteriales</taxon>
        <taxon>Weeksellaceae</taxon>
        <taxon>Chryseobacterium group</taxon>
        <taxon>Chryseobacterium</taxon>
    </lineage>
</organism>
<feature type="domain" description="Type I restriction modification DNA specificity" evidence="4">
    <location>
        <begin position="65"/>
        <end position="200"/>
    </location>
</feature>
<keyword evidence="2" id="KW-0680">Restriction system</keyword>
<evidence type="ECO:0000259" key="4">
    <source>
        <dbReference type="Pfam" id="PF01420"/>
    </source>
</evidence>
<dbReference type="PANTHER" id="PTHR30408:SF12">
    <property type="entry name" value="TYPE I RESTRICTION ENZYME MJAVIII SPECIFICITY SUBUNIT"/>
    <property type="match status" value="1"/>
</dbReference>
<dbReference type="SUPFAM" id="SSF116734">
    <property type="entry name" value="DNA methylase specificity domain"/>
    <property type="match status" value="2"/>
</dbReference>
<reference evidence="5" key="1">
    <citation type="submission" date="2018-04" db="EMBL/GenBank/DDBJ databases">
        <title>Draft Genome Sequences of Chryseobacterium lactis NCTC11390T isolated from milk, Chryseobacterium oncorhynchi 701B-08T from rainbow trout, and Chryseobacterium viscerum 687B-08T from diseased fish.</title>
        <authorList>
            <person name="Jeong J.-J."/>
            <person name="Lee Y.J."/>
            <person name="Pathiraja D."/>
            <person name="Park B."/>
            <person name="Choi I.-G."/>
            <person name="Kim K.D."/>
        </authorList>
    </citation>
    <scope>NUCLEOTIDE SEQUENCE [LARGE SCALE GENOMIC DNA]</scope>
    <source>
        <strain evidence="5">701B-08</strain>
    </source>
</reference>
<evidence type="ECO:0000313" key="6">
    <source>
        <dbReference type="Proteomes" id="UP000236182"/>
    </source>
</evidence>
<dbReference type="Proteomes" id="UP000236182">
    <property type="component" value="Unassembled WGS sequence"/>
</dbReference>
<proteinExistence type="inferred from homology"/>